<feature type="compositionally biased region" description="Polar residues" evidence="1">
    <location>
        <begin position="101"/>
        <end position="114"/>
    </location>
</feature>
<keyword evidence="3" id="KW-1185">Reference proteome</keyword>
<dbReference type="Proteomes" id="UP000807353">
    <property type="component" value="Unassembled WGS sequence"/>
</dbReference>
<evidence type="ECO:0000256" key="1">
    <source>
        <dbReference type="SAM" id="MobiDB-lite"/>
    </source>
</evidence>
<name>A0A9P5Y4K9_9AGAR</name>
<reference evidence="2" key="1">
    <citation type="submission" date="2020-11" db="EMBL/GenBank/DDBJ databases">
        <authorList>
            <consortium name="DOE Joint Genome Institute"/>
            <person name="Ahrendt S."/>
            <person name="Riley R."/>
            <person name="Andreopoulos W."/>
            <person name="Labutti K."/>
            <person name="Pangilinan J."/>
            <person name="Ruiz-Duenas F.J."/>
            <person name="Barrasa J.M."/>
            <person name="Sanchez-Garcia M."/>
            <person name="Camarero S."/>
            <person name="Miyauchi S."/>
            <person name="Serrano A."/>
            <person name="Linde D."/>
            <person name="Babiker R."/>
            <person name="Drula E."/>
            <person name="Ayuso-Fernandez I."/>
            <person name="Pacheco R."/>
            <person name="Padilla G."/>
            <person name="Ferreira P."/>
            <person name="Barriuso J."/>
            <person name="Kellner H."/>
            <person name="Castanera R."/>
            <person name="Alfaro M."/>
            <person name="Ramirez L."/>
            <person name="Pisabarro A.G."/>
            <person name="Kuo A."/>
            <person name="Tritt A."/>
            <person name="Lipzen A."/>
            <person name="He G."/>
            <person name="Yan M."/>
            <person name="Ng V."/>
            <person name="Cullen D."/>
            <person name="Martin F."/>
            <person name="Rosso M.-N."/>
            <person name="Henrissat B."/>
            <person name="Hibbett D."/>
            <person name="Martinez A.T."/>
            <person name="Grigoriev I.V."/>
        </authorList>
    </citation>
    <scope>NUCLEOTIDE SEQUENCE</scope>
    <source>
        <strain evidence="2">CBS 247.69</strain>
    </source>
</reference>
<evidence type="ECO:0000313" key="3">
    <source>
        <dbReference type="Proteomes" id="UP000807353"/>
    </source>
</evidence>
<dbReference type="EMBL" id="MU150262">
    <property type="protein sequence ID" value="KAF9463427.1"/>
    <property type="molecule type" value="Genomic_DNA"/>
</dbReference>
<feature type="region of interest" description="Disordered" evidence="1">
    <location>
        <begin position="257"/>
        <end position="277"/>
    </location>
</feature>
<feature type="region of interest" description="Disordered" evidence="1">
    <location>
        <begin position="14"/>
        <end position="34"/>
    </location>
</feature>
<sequence>MSLSRVCFVDSTNTPRARKASRPTSSRLFPKLNSRKSPPTCTISLASANATDLCMNISSASYSLPATSVTSIIPFPSASTDFPISKPEATCLGLLRPSPGSPSQTRTRASSIQMPQERRKRSTARLSEPVELVKESDGGQNSTQPPRKRARLNKGSKSSGRVCWNAPELRFVALVQRSVACGVNTPRVACRSRSEQLISFEAQDRLLASRLRSRLLKQGVKRDDVVDLDDTTNLDVMDVDDEAKSLPLSSVNMDIDVEPPAKFTPSSPPRPKSPVSIRTVSPAELVAALIMRRGSVSARSVPSEWKRKPSPLAVCQPFTIIGYYPTEPHAGVIPRSHLPIPNLVIDGHSSLTDVLVIPLITGSRRLHMDGTHRRVNPIHDYVDHDYHNHMHRYFDAQALVSTTPQQCTIYT</sequence>
<protein>
    <submittedName>
        <fullName evidence="2">Uncharacterized protein</fullName>
    </submittedName>
</protein>
<comment type="caution">
    <text evidence="2">The sequence shown here is derived from an EMBL/GenBank/DDBJ whole genome shotgun (WGS) entry which is preliminary data.</text>
</comment>
<dbReference type="AlphaFoldDB" id="A0A9P5Y4K9"/>
<gene>
    <name evidence="2" type="ORF">BDZ94DRAFT_1297829</name>
</gene>
<evidence type="ECO:0000313" key="2">
    <source>
        <dbReference type="EMBL" id="KAF9463427.1"/>
    </source>
</evidence>
<proteinExistence type="predicted"/>
<dbReference type="OrthoDB" id="3057224at2759"/>
<organism evidence="2 3">
    <name type="scientific">Collybia nuda</name>
    <dbReference type="NCBI Taxonomy" id="64659"/>
    <lineage>
        <taxon>Eukaryota</taxon>
        <taxon>Fungi</taxon>
        <taxon>Dikarya</taxon>
        <taxon>Basidiomycota</taxon>
        <taxon>Agaricomycotina</taxon>
        <taxon>Agaricomycetes</taxon>
        <taxon>Agaricomycetidae</taxon>
        <taxon>Agaricales</taxon>
        <taxon>Tricholomatineae</taxon>
        <taxon>Clitocybaceae</taxon>
        <taxon>Collybia</taxon>
    </lineage>
</organism>
<accession>A0A9P5Y4K9</accession>
<feature type="region of interest" description="Disordered" evidence="1">
    <location>
        <begin position="94"/>
        <end position="159"/>
    </location>
</feature>